<dbReference type="OrthoDB" id="3235960at2759"/>
<evidence type="ECO:0000259" key="2">
    <source>
        <dbReference type="Pfam" id="PF20153"/>
    </source>
</evidence>
<feature type="transmembrane region" description="Helical" evidence="1">
    <location>
        <begin position="213"/>
        <end position="237"/>
    </location>
</feature>
<accession>A0A5C3M991</accession>
<evidence type="ECO:0000256" key="1">
    <source>
        <dbReference type="SAM" id="Phobius"/>
    </source>
</evidence>
<dbReference type="STRING" id="68775.A0A5C3M991"/>
<keyword evidence="1" id="KW-1133">Transmembrane helix</keyword>
<dbReference type="AlphaFoldDB" id="A0A5C3M991"/>
<feature type="domain" description="DUF6535" evidence="2">
    <location>
        <begin position="38"/>
        <end position="208"/>
    </location>
</feature>
<feature type="transmembrane region" description="Helical" evidence="1">
    <location>
        <begin position="127"/>
        <end position="150"/>
    </location>
</feature>
<evidence type="ECO:0000313" key="3">
    <source>
        <dbReference type="EMBL" id="TFK37711.1"/>
    </source>
</evidence>
<proteinExistence type="predicted"/>
<keyword evidence="4" id="KW-1185">Reference proteome</keyword>
<dbReference type="InterPro" id="IPR045338">
    <property type="entry name" value="DUF6535"/>
</dbReference>
<name>A0A5C3M991_9AGAR</name>
<dbReference type="Pfam" id="PF20153">
    <property type="entry name" value="DUF6535"/>
    <property type="match status" value="1"/>
</dbReference>
<dbReference type="Proteomes" id="UP000308652">
    <property type="component" value="Unassembled WGS sequence"/>
</dbReference>
<keyword evidence="1" id="KW-0472">Membrane</keyword>
<keyword evidence="1" id="KW-0812">Transmembrane</keyword>
<sequence>MLDNEKDTQNAPVTDDFIKPWRCQDPLKYPLLRTADPWEDAHKLADGFDKDMCDGWRDEVQNLLIFAGLFSAVVTGFTVESYKWLQEDPNDVLVQLLTQVAAQDRNSTISTTTTEFIPATSVITINILWFISLTLSLATVLIGIVSMQWLRSYQTSGNLPYKDALALRQMRYDGLVTWYVPRVINSIPLLLMSALILFFVGLLNLLWTLQPKVAIPVTVVIATIIAFLAITTVLPTLQCMLTSELHLRVVQCPFKSPQSWAFHRLSMFFLSVIHDVEMYMRESSWRPSTKRSILLRLSKLPHWLQYDLYWRQLRDATTIVGDGTVASQTDGHDLFRAVAWSANTSVQSLESICSIQHCLRDMNPRAASKVLDILYQRNAAKSSAADMFFQVIRNDDVYKDVVCAHILAYFVKENKQLYNDLLLYQTELYIRIRNSIQDPRIHALVLSVAYSDDELETLPDDIQLQFVLCAASQLSEGRARQDDLNTAWSIFSMHLNRSSKLTSVSRRVFLSLLTSLKHWVDHSPSSSSPRAYFLLTDIMVLYRDDMYNRMQEKLPGSLEILIPTVKRLTTVLKQLGFLDSDETNARWSLLINKIAEAELK</sequence>
<feature type="transmembrane region" description="Helical" evidence="1">
    <location>
        <begin position="189"/>
        <end position="207"/>
    </location>
</feature>
<evidence type="ECO:0000313" key="4">
    <source>
        <dbReference type="Proteomes" id="UP000308652"/>
    </source>
</evidence>
<reference evidence="3 4" key="1">
    <citation type="journal article" date="2019" name="Nat. Ecol. Evol.">
        <title>Megaphylogeny resolves global patterns of mushroom evolution.</title>
        <authorList>
            <person name="Varga T."/>
            <person name="Krizsan K."/>
            <person name="Foldi C."/>
            <person name="Dima B."/>
            <person name="Sanchez-Garcia M."/>
            <person name="Sanchez-Ramirez S."/>
            <person name="Szollosi G.J."/>
            <person name="Szarkandi J.G."/>
            <person name="Papp V."/>
            <person name="Albert L."/>
            <person name="Andreopoulos W."/>
            <person name="Angelini C."/>
            <person name="Antonin V."/>
            <person name="Barry K.W."/>
            <person name="Bougher N.L."/>
            <person name="Buchanan P."/>
            <person name="Buyck B."/>
            <person name="Bense V."/>
            <person name="Catcheside P."/>
            <person name="Chovatia M."/>
            <person name="Cooper J."/>
            <person name="Damon W."/>
            <person name="Desjardin D."/>
            <person name="Finy P."/>
            <person name="Geml J."/>
            <person name="Haridas S."/>
            <person name="Hughes K."/>
            <person name="Justo A."/>
            <person name="Karasinski D."/>
            <person name="Kautmanova I."/>
            <person name="Kiss B."/>
            <person name="Kocsube S."/>
            <person name="Kotiranta H."/>
            <person name="LaButti K.M."/>
            <person name="Lechner B.E."/>
            <person name="Liimatainen K."/>
            <person name="Lipzen A."/>
            <person name="Lukacs Z."/>
            <person name="Mihaltcheva S."/>
            <person name="Morgado L.N."/>
            <person name="Niskanen T."/>
            <person name="Noordeloos M.E."/>
            <person name="Ohm R.A."/>
            <person name="Ortiz-Santana B."/>
            <person name="Ovrebo C."/>
            <person name="Racz N."/>
            <person name="Riley R."/>
            <person name="Savchenko A."/>
            <person name="Shiryaev A."/>
            <person name="Soop K."/>
            <person name="Spirin V."/>
            <person name="Szebenyi C."/>
            <person name="Tomsovsky M."/>
            <person name="Tulloss R.E."/>
            <person name="Uehling J."/>
            <person name="Grigoriev I.V."/>
            <person name="Vagvolgyi C."/>
            <person name="Papp T."/>
            <person name="Martin F.M."/>
            <person name="Miettinen O."/>
            <person name="Hibbett D.S."/>
            <person name="Nagy L.G."/>
        </authorList>
    </citation>
    <scope>NUCLEOTIDE SEQUENCE [LARGE SCALE GENOMIC DNA]</scope>
    <source>
        <strain evidence="3 4">CBS 166.37</strain>
    </source>
</reference>
<organism evidence="3 4">
    <name type="scientific">Crucibulum laeve</name>
    <dbReference type="NCBI Taxonomy" id="68775"/>
    <lineage>
        <taxon>Eukaryota</taxon>
        <taxon>Fungi</taxon>
        <taxon>Dikarya</taxon>
        <taxon>Basidiomycota</taxon>
        <taxon>Agaricomycotina</taxon>
        <taxon>Agaricomycetes</taxon>
        <taxon>Agaricomycetidae</taxon>
        <taxon>Agaricales</taxon>
        <taxon>Agaricineae</taxon>
        <taxon>Nidulariaceae</taxon>
        <taxon>Crucibulum</taxon>
    </lineage>
</organism>
<gene>
    <name evidence="3" type="ORF">BDQ12DRAFT_736218</name>
</gene>
<dbReference type="EMBL" id="ML213607">
    <property type="protein sequence ID" value="TFK37711.1"/>
    <property type="molecule type" value="Genomic_DNA"/>
</dbReference>
<protein>
    <recommendedName>
        <fullName evidence="2">DUF6535 domain-containing protein</fullName>
    </recommendedName>
</protein>